<dbReference type="InterPro" id="IPR032675">
    <property type="entry name" value="LRR_dom_sf"/>
</dbReference>
<dbReference type="GeneID" id="72005594"/>
<protein>
    <recommendedName>
        <fullName evidence="3">F-box domain-containing protein</fullName>
    </recommendedName>
</protein>
<evidence type="ECO:0000313" key="2">
    <source>
        <dbReference type="Proteomes" id="UP000814176"/>
    </source>
</evidence>
<evidence type="ECO:0000313" key="1">
    <source>
        <dbReference type="EMBL" id="KAH9831524.1"/>
    </source>
</evidence>
<sequence length="505" mass="57220">MATEEVDTLRRLNADVLLQVFEYLRPMRGLRPLSMSCRWIRGEVTPVLFRACLVKPKKPICAERFLPRSLWPHVLSLSLIDNCPDLIAMRDPEFRIPQELRFTNDPLLCGIMVPAFLATTLRAMPRLRSVCLAFFCREIHGMGWDTLAAILSTPQLRHFTLAVALFSPRQNPTPMDVKLLAPITTFRYLQTALRAELRDYPSQETALGLVVGALRDTLECLQLPSEVTPFGTLAGNLWPRLTQLHLLGEVNPTTDLHAPLVTLLAGMPSLRVLRLDFALPNGVDRKVLQLWPENYEAQLPWPQLDDLTVSFPSPGDQIYSYLPQSLQRLSLRCTPHHFFRLRNPYRFPFTHSPILRASEMLEILTKIAAPRLQYLQLEYCADAAEDDLMLCVSQRFLRLTFLEIHRYSPRDGGCDTVSSIALHLAKLGNLDTLRVYLEHEDGGALYDSTPIRPNAALLASRLPGLKMWLLQEDGHNAAWVPIGPTTTPNVVQMGDEKVMMFPFEG</sequence>
<dbReference type="SUPFAM" id="SSF52047">
    <property type="entry name" value="RNI-like"/>
    <property type="match status" value="1"/>
</dbReference>
<accession>A0ABQ8K3V1</accession>
<organism evidence="1 2">
    <name type="scientific">Rhodofomes roseus</name>
    <dbReference type="NCBI Taxonomy" id="34475"/>
    <lineage>
        <taxon>Eukaryota</taxon>
        <taxon>Fungi</taxon>
        <taxon>Dikarya</taxon>
        <taxon>Basidiomycota</taxon>
        <taxon>Agaricomycotina</taxon>
        <taxon>Agaricomycetes</taxon>
        <taxon>Polyporales</taxon>
        <taxon>Rhodofomes</taxon>
    </lineage>
</organism>
<dbReference type="Gene3D" id="3.80.10.10">
    <property type="entry name" value="Ribonuclease Inhibitor"/>
    <property type="match status" value="1"/>
</dbReference>
<dbReference type="RefSeq" id="XP_047774638.1">
    <property type="nucleotide sequence ID" value="XM_047924862.1"/>
</dbReference>
<dbReference type="EMBL" id="JADCUA010000025">
    <property type="protein sequence ID" value="KAH9831524.1"/>
    <property type="molecule type" value="Genomic_DNA"/>
</dbReference>
<name>A0ABQ8K3V1_9APHY</name>
<reference evidence="1 2" key="1">
    <citation type="journal article" date="2021" name="Environ. Microbiol.">
        <title>Gene family expansions and transcriptome signatures uncover fungal adaptations to wood decay.</title>
        <authorList>
            <person name="Hage H."/>
            <person name="Miyauchi S."/>
            <person name="Viragh M."/>
            <person name="Drula E."/>
            <person name="Min B."/>
            <person name="Chaduli D."/>
            <person name="Navarro D."/>
            <person name="Favel A."/>
            <person name="Norest M."/>
            <person name="Lesage-Meessen L."/>
            <person name="Balint B."/>
            <person name="Merenyi Z."/>
            <person name="de Eugenio L."/>
            <person name="Morin E."/>
            <person name="Martinez A.T."/>
            <person name="Baldrian P."/>
            <person name="Stursova M."/>
            <person name="Martinez M.J."/>
            <person name="Novotny C."/>
            <person name="Magnuson J.K."/>
            <person name="Spatafora J.W."/>
            <person name="Maurice S."/>
            <person name="Pangilinan J."/>
            <person name="Andreopoulos W."/>
            <person name="LaButti K."/>
            <person name="Hundley H."/>
            <person name="Na H."/>
            <person name="Kuo A."/>
            <person name="Barry K."/>
            <person name="Lipzen A."/>
            <person name="Henrissat B."/>
            <person name="Riley R."/>
            <person name="Ahrendt S."/>
            <person name="Nagy L.G."/>
            <person name="Grigoriev I.V."/>
            <person name="Martin F."/>
            <person name="Rosso M.N."/>
        </authorList>
    </citation>
    <scope>NUCLEOTIDE SEQUENCE [LARGE SCALE GENOMIC DNA]</scope>
    <source>
        <strain evidence="1 2">CIRM-BRFM 1785</strain>
    </source>
</reference>
<gene>
    <name evidence="1" type="ORF">C8Q71DRAFT_780986</name>
</gene>
<dbReference type="Proteomes" id="UP000814176">
    <property type="component" value="Unassembled WGS sequence"/>
</dbReference>
<keyword evidence="2" id="KW-1185">Reference proteome</keyword>
<proteinExistence type="predicted"/>
<evidence type="ECO:0008006" key="3">
    <source>
        <dbReference type="Google" id="ProtNLM"/>
    </source>
</evidence>
<comment type="caution">
    <text evidence="1">The sequence shown here is derived from an EMBL/GenBank/DDBJ whole genome shotgun (WGS) entry which is preliminary data.</text>
</comment>